<feature type="transmembrane region" description="Helical" evidence="1">
    <location>
        <begin position="152"/>
        <end position="173"/>
    </location>
</feature>
<sequence length="336" mass="37309">MGSFVDEYIVRNETVTIHLPLDYPSEHAREATAGMLAAQTVTSAIAMFFGIGAQTMLTYYLFKEKKNRSPAQQKVFLLLYAHIFFMTANSFVIFCFSVFKTPPSLWRVCNVAGTLPSTMYVAGNGLSYAIFLKRASATAFAAKRSKFATAMWYYALLGTYGIPGFICLMWLLINGRIIYGEICYQDHASWLAFMFTTIDTTLSLAFLYLFLEPVMQQLKIMHGGTGNSRSAATIKMRATAMKNLRWSSMTIFSTFLFMLIVSIVPNLETSEETRHLKMITWVGQPLDSFFTMIGMLAITSGIWRPKDLKGASSVTPATGVMSKASSVAATTNAGNE</sequence>
<gene>
    <name evidence="2" type="ORF">FCC1311_068172</name>
</gene>
<feature type="transmembrane region" description="Helical" evidence="1">
    <location>
        <begin position="74"/>
        <end position="99"/>
    </location>
</feature>
<dbReference type="Proteomes" id="UP000241890">
    <property type="component" value="Unassembled WGS sequence"/>
</dbReference>
<feature type="transmembrane region" description="Helical" evidence="1">
    <location>
        <begin position="285"/>
        <end position="303"/>
    </location>
</feature>
<reference evidence="2 3" key="1">
    <citation type="submission" date="2017-12" db="EMBL/GenBank/DDBJ databases">
        <title>Sequencing, de novo assembly and annotation of complete genome of a new Thraustochytrid species, strain FCC1311.</title>
        <authorList>
            <person name="Sedici K."/>
            <person name="Godart F."/>
            <person name="Aiese Cigliano R."/>
            <person name="Sanseverino W."/>
            <person name="Barakat M."/>
            <person name="Ortet P."/>
            <person name="Marechal E."/>
            <person name="Cagnac O."/>
            <person name="Amato A."/>
        </authorList>
    </citation>
    <scope>NUCLEOTIDE SEQUENCE [LARGE SCALE GENOMIC DNA]</scope>
</reference>
<evidence type="ECO:0000313" key="2">
    <source>
        <dbReference type="EMBL" id="GBG30597.1"/>
    </source>
</evidence>
<accession>A0A2R5GI83</accession>
<feature type="transmembrane region" description="Helical" evidence="1">
    <location>
        <begin position="111"/>
        <end position="131"/>
    </location>
</feature>
<keyword evidence="1" id="KW-1133">Transmembrane helix</keyword>
<name>A0A2R5GI83_9STRA</name>
<feature type="transmembrane region" description="Helical" evidence="1">
    <location>
        <begin position="244"/>
        <end position="265"/>
    </location>
</feature>
<dbReference type="EMBL" id="BEYU01000078">
    <property type="protein sequence ID" value="GBG30597.1"/>
    <property type="molecule type" value="Genomic_DNA"/>
</dbReference>
<feature type="transmembrane region" description="Helical" evidence="1">
    <location>
        <begin position="188"/>
        <end position="211"/>
    </location>
</feature>
<keyword evidence="1" id="KW-0472">Membrane</keyword>
<dbReference type="InParanoid" id="A0A2R5GI83"/>
<keyword evidence="1" id="KW-0812">Transmembrane</keyword>
<feature type="transmembrane region" description="Helical" evidence="1">
    <location>
        <begin position="44"/>
        <end position="62"/>
    </location>
</feature>
<organism evidence="2 3">
    <name type="scientific">Hondaea fermentalgiana</name>
    <dbReference type="NCBI Taxonomy" id="2315210"/>
    <lineage>
        <taxon>Eukaryota</taxon>
        <taxon>Sar</taxon>
        <taxon>Stramenopiles</taxon>
        <taxon>Bigyra</taxon>
        <taxon>Labyrinthulomycetes</taxon>
        <taxon>Thraustochytrida</taxon>
        <taxon>Thraustochytriidae</taxon>
        <taxon>Hondaea</taxon>
    </lineage>
</organism>
<keyword evidence="3" id="KW-1185">Reference proteome</keyword>
<dbReference type="AlphaFoldDB" id="A0A2R5GI83"/>
<evidence type="ECO:0000256" key="1">
    <source>
        <dbReference type="SAM" id="Phobius"/>
    </source>
</evidence>
<protein>
    <submittedName>
        <fullName evidence="2">Uncharacterized protein</fullName>
    </submittedName>
</protein>
<evidence type="ECO:0000313" key="3">
    <source>
        <dbReference type="Proteomes" id="UP000241890"/>
    </source>
</evidence>
<comment type="caution">
    <text evidence="2">The sequence shown here is derived from an EMBL/GenBank/DDBJ whole genome shotgun (WGS) entry which is preliminary data.</text>
</comment>
<proteinExistence type="predicted"/>